<dbReference type="AlphaFoldDB" id="A0AAF0BR04"/>
<evidence type="ECO:0000313" key="2">
    <source>
        <dbReference type="Proteomes" id="UP001216390"/>
    </source>
</evidence>
<gene>
    <name evidence="1" type="ORF">PO878_14550</name>
</gene>
<dbReference type="EMBL" id="CP116942">
    <property type="protein sequence ID" value="WCO65721.1"/>
    <property type="molecule type" value="Genomic_DNA"/>
</dbReference>
<dbReference type="Proteomes" id="UP001216390">
    <property type="component" value="Chromosome"/>
</dbReference>
<reference evidence="1" key="1">
    <citation type="submission" date="2023-01" db="EMBL/GenBank/DDBJ databases">
        <title>The diversity of Class Acidimicrobiia in South China Sea sediment environments and the proposal of Iamia marina sp. nov., a novel species of the genus Iamia.</title>
        <authorList>
            <person name="He Y."/>
            <person name="Tian X."/>
        </authorList>
    </citation>
    <scope>NUCLEOTIDE SEQUENCE</scope>
    <source>
        <strain evidence="1">DSM 19957</strain>
    </source>
</reference>
<proteinExistence type="predicted"/>
<dbReference type="KEGG" id="ima:PO878_14550"/>
<dbReference type="PANTHER" id="PTHR38479:SF2">
    <property type="entry name" value="WINGED HELIX DNA-BINDING DOMAIN-CONTAINING PROTEIN"/>
    <property type="match status" value="1"/>
</dbReference>
<sequence length="377" mass="39974">MPHEDAPLEVDRVQVLAHRVVAQGLDRSTEDLAALPLLDLGVQDSVAGSAPAAVAARVPDPATRLDDGRRWATAWTLRGAPHLHRRGDLPALAAALWPVDTADAEARLAGNGAAVKEAGADARDVLRATAEALAEVVDHRMTKGEASAAVTPRIPAEGVTWCRGCDAHHVGEQLMRLAALPAGLRLVPGATPATLEPIPGWAGPPDGEDGLGRLVTSVLRTHGPARRPDVSGYLDAAPRAVAGAWPDEDLAEVRVDGRSAWVAADALDALLAAPAPRLTRLLPRSDPWLAARDRELTVPDKARRKEIWKILGSPGALLVDGEVVGTWRANGAGRRLDLTVTPFEDLPRRARRELDEEADRLRVARGASDVRLEVAAA</sequence>
<keyword evidence="2" id="KW-1185">Reference proteome</keyword>
<dbReference type="PANTHER" id="PTHR38479">
    <property type="entry name" value="LMO0824 PROTEIN"/>
    <property type="match status" value="1"/>
</dbReference>
<organism evidence="1 2">
    <name type="scientific">Iamia majanohamensis</name>
    <dbReference type="NCBI Taxonomy" id="467976"/>
    <lineage>
        <taxon>Bacteria</taxon>
        <taxon>Bacillati</taxon>
        <taxon>Actinomycetota</taxon>
        <taxon>Acidimicrobiia</taxon>
        <taxon>Acidimicrobiales</taxon>
        <taxon>Iamiaceae</taxon>
        <taxon>Iamia</taxon>
    </lineage>
</organism>
<dbReference type="InterPro" id="IPR009351">
    <property type="entry name" value="AlkZ-like"/>
</dbReference>
<name>A0AAF0BR04_9ACTN</name>
<protein>
    <submittedName>
        <fullName evidence="1">Crosslink repair DNA glycosylase YcaQ family protein</fullName>
    </submittedName>
</protein>
<accession>A0AAF0BR04</accession>
<dbReference type="Pfam" id="PF06224">
    <property type="entry name" value="AlkZ-like"/>
    <property type="match status" value="1"/>
</dbReference>
<evidence type="ECO:0000313" key="1">
    <source>
        <dbReference type="EMBL" id="WCO65721.1"/>
    </source>
</evidence>
<dbReference type="RefSeq" id="WP_272735248.1">
    <property type="nucleotide sequence ID" value="NZ_CP116942.1"/>
</dbReference>